<evidence type="ECO:0000313" key="2">
    <source>
        <dbReference type="EMBL" id="MCR0984082.1"/>
    </source>
</evidence>
<proteinExistence type="predicted"/>
<dbReference type="Proteomes" id="UP001524642">
    <property type="component" value="Unassembled WGS sequence"/>
</dbReference>
<sequence length="124" mass="13877">MTARAFRSRPLASQKAGWWDPHEPREPYPPAPMALACAETQQAEQARAALMAAENARLSAVQTSAETEDALPPGHGREDTLACCTARHSTATIRRSGLSRERWDTLMGWTVEKQNRRWSRTCGW</sequence>
<protein>
    <submittedName>
        <fullName evidence="2">Uncharacterized protein</fullName>
    </submittedName>
</protein>
<dbReference type="EMBL" id="JANJOU010000018">
    <property type="protein sequence ID" value="MCR0984082.1"/>
    <property type="molecule type" value="Genomic_DNA"/>
</dbReference>
<organism evidence="2 3">
    <name type="scientific">Roseomonas populi</name>
    <dbReference type="NCBI Taxonomy" id="3121582"/>
    <lineage>
        <taxon>Bacteria</taxon>
        <taxon>Pseudomonadati</taxon>
        <taxon>Pseudomonadota</taxon>
        <taxon>Alphaproteobacteria</taxon>
        <taxon>Acetobacterales</taxon>
        <taxon>Roseomonadaceae</taxon>
        <taxon>Roseomonas</taxon>
    </lineage>
</organism>
<accession>A0ABT1X7J6</accession>
<name>A0ABT1X7J6_9PROT</name>
<comment type="caution">
    <text evidence="2">The sequence shown here is derived from an EMBL/GenBank/DDBJ whole genome shotgun (WGS) entry which is preliminary data.</text>
</comment>
<evidence type="ECO:0000256" key="1">
    <source>
        <dbReference type="SAM" id="MobiDB-lite"/>
    </source>
</evidence>
<dbReference type="RefSeq" id="WP_257717740.1">
    <property type="nucleotide sequence ID" value="NZ_JANJOU010000018.1"/>
</dbReference>
<gene>
    <name evidence="2" type="ORF">NRP21_18660</name>
</gene>
<evidence type="ECO:0000313" key="3">
    <source>
        <dbReference type="Proteomes" id="UP001524642"/>
    </source>
</evidence>
<feature type="region of interest" description="Disordered" evidence="1">
    <location>
        <begin position="1"/>
        <end position="30"/>
    </location>
</feature>
<keyword evidence="3" id="KW-1185">Reference proteome</keyword>
<reference evidence="2 3" key="1">
    <citation type="submission" date="2022-06" db="EMBL/GenBank/DDBJ databases">
        <title>Roseomonas CN29.</title>
        <authorList>
            <person name="Cheng Y."/>
            <person name="He X."/>
        </authorList>
    </citation>
    <scope>NUCLEOTIDE SEQUENCE [LARGE SCALE GENOMIC DNA]</scope>
    <source>
        <strain evidence="2 3">CN29</strain>
    </source>
</reference>